<keyword evidence="3" id="KW-1185">Reference proteome</keyword>
<feature type="chain" id="PRO_5047460287" description="Carbohydrate binding domain-containing protein" evidence="1">
    <location>
        <begin position="24"/>
        <end position="305"/>
    </location>
</feature>
<name>A0ABV8BZH2_9PSEU</name>
<organism evidence="2 3">
    <name type="scientific">Lentzea rhizosphaerae</name>
    <dbReference type="NCBI Taxonomy" id="2041025"/>
    <lineage>
        <taxon>Bacteria</taxon>
        <taxon>Bacillati</taxon>
        <taxon>Actinomycetota</taxon>
        <taxon>Actinomycetes</taxon>
        <taxon>Pseudonocardiales</taxon>
        <taxon>Pseudonocardiaceae</taxon>
        <taxon>Lentzea</taxon>
    </lineage>
</organism>
<comment type="caution">
    <text evidence="2">The sequence shown here is derived from an EMBL/GenBank/DDBJ whole genome shotgun (WGS) entry which is preliminary data.</text>
</comment>
<gene>
    <name evidence="2" type="ORF">ACFOWZ_26585</name>
</gene>
<evidence type="ECO:0000313" key="3">
    <source>
        <dbReference type="Proteomes" id="UP001595690"/>
    </source>
</evidence>
<dbReference type="EMBL" id="JBHRZI010000022">
    <property type="protein sequence ID" value="MFC3895064.1"/>
    <property type="molecule type" value="Genomic_DNA"/>
</dbReference>
<evidence type="ECO:0000256" key="1">
    <source>
        <dbReference type="SAM" id="SignalP"/>
    </source>
</evidence>
<accession>A0ABV8BZH2</accession>
<keyword evidence="1" id="KW-0732">Signal</keyword>
<protein>
    <recommendedName>
        <fullName evidence="4">Carbohydrate binding domain-containing protein</fullName>
    </recommendedName>
</protein>
<dbReference type="Gene3D" id="2.60.120.260">
    <property type="entry name" value="Galactose-binding domain-like"/>
    <property type="match status" value="1"/>
</dbReference>
<feature type="signal peptide" evidence="1">
    <location>
        <begin position="1"/>
        <end position="23"/>
    </location>
</feature>
<proteinExistence type="predicted"/>
<sequence>MRFHLIAAAVVAALVSAVSPALADGQGDPWSPVHRVFFWESPQRQNDGVELGPASASYVLRNVTRDCAIFCWNDWDNVPASAHVQAQTVLTVWDRADRNGPCANLDGGAVGRTFDDLARIGGLEAGLPIGEHWSKRISSVQLTRHGGVMPDCVWVRTGPNLVADAGFEQQRSRTISAPWRGEGPDFKGVDVGLGFSFSNGNNAFVRTASRNWNAVSQFVPVMPNTTYRLHGWVRTSGNYTGGFFGVRPNNGTRFQETGFGAGAGYRLMTVTFNSGTATGVTVFSGYWAPGVDSWMQVDDVTLAVL</sequence>
<reference evidence="3" key="1">
    <citation type="journal article" date="2019" name="Int. J. Syst. Evol. Microbiol.">
        <title>The Global Catalogue of Microorganisms (GCM) 10K type strain sequencing project: providing services to taxonomists for standard genome sequencing and annotation.</title>
        <authorList>
            <consortium name="The Broad Institute Genomics Platform"/>
            <consortium name="The Broad Institute Genome Sequencing Center for Infectious Disease"/>
            <person name="Wu L."/>
            <person name="Ma J."/>
        </authorList>
    </citation>
    <scope>NUCLEOTIDE SEQUENCE [LARGE SCALE GENOMIC DNA]</scope>
    <source>
        <strain evidence="3">CGMCC 4.7405</strain>
    </source>
</reference>
<evidence type="ECO:0008006" key="4">
    <source>
        <dbReference type="Google" id="ProtNLM"/>
    </source>
</evidence>
<dbReference type="Proteomes" id="UP001595690">
    <property type="component" value="Unassembled WGS sequence"/>
</dbReference>
<evidence type="ECO:0000313" key="2">
    <source>
        <dbReference type="EMBL" id="MFC3895064.1"/>
    </source>
</evidence>
<dbReference type="RefSeq" id="WP_382376608.1">
    <property type="nucleotide sequence ID" value="NZ_JBHRZI010000022.1"/>
</dbReference>